<evidence type="ECO:0000256" key="1">
    <source>
        <dbReference type="SAM" id="MobiDB-lite"/>
    </source>
</evidence>
<proteinExistence type="predicted"/>
<evidence type="ECO:0000313" key="5">
    <source>
        <dbReference type="Proteomes" id="UP000095200"/>
    </source>
</evidence>
<dbReference type="Pfam" id="PF13180">
    <property type="entry name" value="PDZ_2"/>
    <property type="match status" value="1"/>
</dbReference>
<evidence type="ECO:0000313" key="4">
    <source>
        <dbReference type="EMBL" id="GAU07931.1"/>
    </source>
</evidence>
<dbReference type="AlphaFoldDB" id="A0A194AFS2"/>
<dbReference type="InterPro" id="IPR036034">
    <property type="entry name" value="PDZ_sf"/>
</dbReference>
<feature type="domain" description="Haem-binding uptake Tiki superfamily ChaN" evidence="2">
    <location>
        <begin position="40"/>
        <end position="249"/>
    </location>
</feature>
<evidence type="ECO:0008006" key="6">
    <source>
        <dbReference type="Google" id="ProtNLM"/>
    </source>
</evidence>
<dbReference type="InterPro" id="IPR001478">
    <property type="entry name" value="PDZ"/>
</dbReference>
<dbReference type="Proteomes" id="UP000095200">
    <property type="component" value="Unassembled WGS sequence"/>
</dbReference>
<organism evidence="4 5">
    <name type="scientific">Desulfoplanes formicivorans</name>
    <dbReference type="NCBI Taxonomy" id="1592317"/>
    <lineage>
        <taxon>Bacteria</taxon>
        <taxon>Pseudomonadati</taxon>
        <taxon>Thermodesulfobacteriota</taxon>
        <taxon>Desulfovibrionia</taxon>
        <taxon>Desulfovibrionales</taxon>
        <taxon>Desulfoplanaceae</taxon>
        <taxon>Desulfoplanes</taxon>
    </lineage>
</organism>
<dbReference type="InterPro" id="IPR007314">
    <property type="entry name" value="Cofac_haem-bd_dom"/>
</dbReference>
<dbReference type="STRING" id="1592317.DPF_0630"/>
<evidence type="ECO:0000259" key="2">
    <source>
        <dbReference type="Pfam" id="PF04187"/>
    </source>
</evidence>
<dbReference type="SUPFAM" id="SSF50156">
    <property type="entry name" value="PDZ domain-like"/>
    <property type="match status" value="1"/>
</dbReference>
<sequence length="367" mass="40737">MTLIAAGCARHGIPPADQKPVNQPTLHTSRGTVITPEKLADRLGTTGYLLLGEGHTKSCDHMGQAMIVRALAKQGRRPVVGLEMVARDKQPVLDRWNRGDLSLQELEDLLDWKQRWGHPFALYRSIFEVCQTYKLPLAALNVPRRVVDVVRKQGLDGVSFKDRLYIPDSIIPATRRQRQALQPMLAMHAQMSGNKDADADREAFFLIQSLWDTAMAEAAVSWHRKTGHMVVVLAGAGHVENRWGIAARLQTLDPDASLISVMPARDKADMTPQQADYFYFCPSAGSSRLGLVLDIRDDMLVVRGVMPDSRAANAGFEPGDVLVLVGDRRITSALDLHKVALPAAKENRDLVFQVMRKGVQKKVVVRF</sequence>
<dbReference type="CDD" id="cd14727">
    <property type="entry name" value="ChanN-like"/>
    <property type="match status" value="1"/>
</dbReference>
<keyword evidence="5" id="KW-1185">Reference proteome</keyword>
<comment type="caution">
    <text evidence="4">The sequence shown here is derived from an EMBL/GenBank/DDBJ whole genome shotgun (WGS) entry which is preliminary data.</text>
</comment>
<dbReference type="SUPFAM" id="SSF159501">
    <property type="entry name" value="EreA/ChaN-like"/>
    <property type="match status" value="1"/>
</dbReference>
<dbReference type="Pfam" id="PF04187">
    <property type="entry name" value="Cofac_haem_bdg"/>
    <property type="match status" value="1"/>
</dbReference>
<feature type="domain" description="PDZ" evidence="3">
    <location>
        <begin position="288"/>
        <end position="365"/>
    </location>
</feature>
<evidence type="ECO:0000259" key="3">
    <source>
        <dbReference type="Pfam" id="PF13180"/>
    </source>
</evidence>
<dbReference type="Gene3D" id="3.40.50.11550">
    <property type="match status" value="2"/>
</dbReference>
<name>A0A194AFS2_9BACT</name>
<feature type="region of interest" description="Disordered" evidence="1">
    <location>
        <begin position="8"/>
        <end position="28"/>
    </location>
</feature>
<accession>A0A194AFS2</accession>
<gene>
    <name evidence="4" type="ORF">DPF_0630</name>
</gene>
<dbReference type="EMBL" id="BDFE01000008">
    <property type="protein sequence ID" value="GAU07931.1"/>
    <property type="molecule type" value="Genomic_DNA"/>
</dbReference>
<reference evidence="5" key="1">
    <citation type="submission" date="2016-06" db="EMBL/GenBank/DDBJ databases">
        <title>Draft genome sequence of Desulfoplanes formicivorans strain Pf12B.</title>
        <authorList>
            <person name="Watanabe M."/>
            <person name="Kojima H."/>
            <person name="Fukui M."/>
        </authorList>
    </citation>
    <scope>NUCLEOTIDE SEQUENCE [LARGE SCALE GENOMIC DNA]</scope>
    <source>
        <strain evidence="5">Pf12B</strain>
    </source>
</reference>
<protein>
    <recommendedName>
        <fullName evidence="6">PDZ domain-containing protein</fullName>
    </recommendedName>
</protein>
<dbReference type="Gene3D" id="2.30.42.10">
    <property type="match status" value="1"/>
</dbReference>